<evidence type="ECO:0000313" key="1">
    <source>
        <dbReference type="EMBL" id="SVB17225.1"/>
    </source>
</evidence>
<organism evidence="1">
    <name type="scientific">marine metagenome</name>
    <dbReference type="NCBI Taxonomy" id="408172"/>
    <lineage>
        <taxon>unclassified sequences</taxon>
        <taxon>metagenomes</taxon>
        <taxon>ecological metagenomes</taxon>
    </lineage>
</organism>
<gene>
    <name evidence="1" type="ORF">METZ01_LOCUS170079</name>
</gene>
<accession>A0A382BTU4</accession>
<dbReference type="AlphaFoldDB" id="A0A382BTU4"/>
<reference evidence="1" key="1">
    <citation type="submission" date="2018-05" db="EMBL/GenBank/DDBJ databases">
        <authorList>
            <person name="Lanie J.A."/>
            <person name="Ng W.-L."/>
            <person name="Kazmierczak K.M."/>
            <person name="Andrzejewski T.M."/>
            <person name="Davidsen T.M."/>
            <person name="Wayne K.J."/>
            <person name="Tettelin H."/>
            <person name="Glass J.I."/>
            <person name="Rusch D."/>
            <person name="Podicherti R."/>
            <person name="Tsui H.-C.T."/>
            <person name="Winkler M.E."/>
        </authorList>
    </citation>
    <scope>NUCLEOTIDE SEQUENCE</scope>
</reference>
<protein>
    <submittedName>
        <fullName evidence="1">Uncharacterized protein</fullName>
    </submittedName>
</protein>
<name>A0A382BTU4_9ZZZZ</name>
<proteinExistence type="predicted"/>
<sequence length="93" mass="10700">MPIQRKQYQVVLEDPPAAQRGRPGNGNLQRFLLSLEEAHPGEWCVLDRSRKHIGYIYNLKKRYSNLSVQTRLNEDGTYGVWVKMDKAEAVATV</sequence>
<dbReference type="EMBL" id="UINC01031342">
    <property type="protein sequence ID" value="SVB17225.1"/>
    <property type="molecule type" value="Genomic_DNA"/>
</dbReference>